<reference evidence="2" key="1">
    <citation type="submission" date="2022-08" db="EMBL/GenBank/DDBJ databases">
        <authorList>
            <consortium name="DOE Joint Genome Institute"/>
            <person name="Min B."/>
            <person name="Riley R."/>
            <person name="Sierra-Patev S."/>
            <person name="Naranjo-Ortiz M."/>
            <person name="Looney B."/>
            <person name="Konkel Z."/>
            <person name="Slot J.C."/>
            <person name="Sakamoto Y."/>
            <person name="Steenwyk J.L."/>
            <person name="Rokas A."/>
            <person name="Carro J."/>
            <person name="Camarero S."/>
            <person name="Ferreira P."/>
            <person name="Molpeceres G."/>
            <person name="Ruiz-Duenas F.J."/>
            <person name="Serrano A."/>
            <person name="Henrissat B."/>
            <person name="Drula E."/>
            <person name="Hughes K.W."/>
            <person name="Mata J.L."/>
            <person name="Ishikawa N.K."/>
            <person name="Vargas-Isla R."/>
            <person name="Ushijima S."/>
            <person name="Smith C.A."/>
            <person name="Ahrendt S."/>
            <person name="Andreopoulos W."/>
            <person name="He G."/>
            <person name="Labutti K."/>
            <person name="Lipzen A."/>
            <person name="Ng V."/>
            <person name="Sandor L."/>
            <person name="Barry K."/>
            <person name="Martinez A.T."/>
            <person name="Xiao Y."/>
            <person name="Gibbons J.G."/>
            <person name="Terashima K."/>
            <person name="Hibbett D.S."/>
            <person name="Grigoriev I.V."/>
        </authorList>
    </citation>
    <scope>NUCLEOTIDE SEQUENCE</scope>
    <source>
        <strain evidence="2">TFB10827</strain>
    </source>
</reference>
<protein>
    <submittedName>
        <fullName evidence="2">Uncharacterized protein</fullName>
    </submittedName>
</protein>
<feature type="transmembrane region" description="Helical" evidence="1">
    <location>
        <begin position="12"/>
        <end position="32"/>
    </location>
</feature>
<gene>
    <name evidence="2" type="ORF">F5050DRAFT_87102</name>
</gene>
<sequence>MVVESSFKLSHLLSILLFLGFVLGIIAAPLTLEASTAGLQRRQPDRRVVKFMIAKNSKPVQIDMNDDQPWDATVEVGFQIGDGTPYYASRDGQSIVTVDPGPKGSALEIATVNLDEEGIRRFWSEIAMMPYSSKLSFMYAVTNKLKMHNIMQTSLQKYNGKFIDAHIHEVVLFAF</sequence>
<name>A0ABQ8PWC0_9AGAR</name>
<keyword evidence="1" id="KW-1133">Transmembrane helix</keyword>
<evidence type="ECO:0000256" key="1">
    <source>
        <dbReference type="SAM" id="Phobius"/>
    </source>
</evidence>
<keyword evidence="1" id="KW-0472">Membrane</keyword>
<keyword evidence="1" id="KW-0812">Transmembrane</keyword>
<keyword evidence="3" id="KW-1185">Reference proteome</keyword>
<dbReference type="EMBL" id="MU791598">
    <property type="protein sequence ID" value="KAJ3990716.1"/>
    <property type="molecule type" value="Genomic_DNA"/>
</dbReference>
<proteinExistence type="predicted"/>
<comment type="caution">
    <text evidence="2">The sequence shown here is derived from an EMBL/GenBank/DDBJ whole genome shotgun (WGS) entry which is preliminary data.</text>
</comment>
<dbReference type="Proteomes" id="UP001163828">
    <property type="component" value="Unassembled WGS sequence"/>
</dbReference>
<organism evidence="2 3">
    <name type="scientific">Lentinula boryana</name>
    <dbReference type="NCBI Taxonomy" id="40481"/>
    <lineage>
        <taxon>Eukaryota</taxon>
        <taxon>Fungi</taxon>
        <taxon>Dikarya</taxon>
        <taxon>Basidiomycota</taxon>
        <taxon>Agaricomycotina</taxon>
        <taxon>Agaricomycetes</taxon>
        <taxon>Agaricomycetidae</taxon>
        <taxon>Agaricales</taxon>
        <taxon>Marasmiineae</taxon>
        <taxon>Omphalotaceae</taxon>
        <taxon>Lentinula</taxon>
    </lineage>
</organism>
<accession>A0ABQ8PWC0</accession>
<evidence type="ECO:0000313" key="2">
    <source>
        <dbReference type="EMBL" id="KAJ3990716.1"/>
    </source>
</evidence>
<evidence type="ECO:0000313" key="3">
    <source>
        <dbReference type="Proteomes" id="UP001163828"/>
    </source>
</evidence>